<name>A0ABQ4NLF2_9RHOB</name>
<evidence type="ECO:0000256" key="1">
    <source>
        <dbReference type="SAM" id="MobiDB-lite"/>
    </source>
</evidence>
<protein>
    <recommendedName>
        <fullName evidence="4">Methyltransferase domain-containing protein</fullName>
    </recommendedName>
</protein>
<dbReference type="Pfam" id="PF13578">
    <property type="entry name" value="Methyltransf_24"/>
    <property type="match status" value="1"/>
</dbReference>
<evidence type="ECO:0000313" key="2">
    <source>
        <dbReference type="EMBL" id="GIT95242.1"/>
    </source>
</evidence>
<evidence type="ECO:0008006" key="4">
    <source>
        <dbReference type="Google" id="ProtNLM"/>
    </source>
</evidence>
<dbReference type="InterPro" id="IPR029063">
    <property type="entry name" value="SAM-dependent_MTases_sf"/>
</dbReference>
<dbReference type="SUPFAM" id="SSF53335">
    <property type="entry name" value="S-adenosyl-L-methionine-dependent methyltransferases"/>
    <property type="match status" value="1"/>
</dbReference>
<dbReference type="EMBL" id="BPFH01000003">
    <property type="protein sequence ID" value="GIT95242.1"/>
    <property type="molecule type" value="Genomic_DNA"/>
</dbReference>
<reference evidence="2 3" key="1">
    <citation type="submission" date="2021-05" db="EMBL/GenBank/DDBJ databases">
        <title>Bacteria Genome sequencing.</title>
        <authorList>
            <person name="Takabe Y."/>
            <person name="Nakajima Y."/>
            <person name="Suzuki S."/>
            <person name="Shiozaki T."/>
        </authorList>
    </citation>
    <scope>NUCLEOTIDE SEQUENCE [LARGE SCALE GENOMIC DNA]</scope>
    <source>
        <strain evidence="2 3">AI_62</strain>
    </source>
</reference>
<gene>
    <name evidence="2" type="ORF">JANAI62_18650</name>
</gene>
<accession>A0ABQ4NLF2</accession>
<dbReference type="Proteomes" id="UP000786693">
    <property type="component" value="Unassembled WGS sequence"/>
</dbReference>
<sequence>MTDAVKPVEIAPGTDAKDVLVTAALPTPAAKKTVAAKPKPTAAKSARPAPAKAPAVGKATATKSAAAAPKKAQGTTQDVPVVWAKTTSETWTKTRFREVLRGPAKHPMLQLIRERRTMLSHLAPRQLHRSYDPETTKDLGGLVNPKQISIPPRYGEILYKLALQSKTDLTVEAGAGFGISTMYLGLAAKVNNTSLLSFEIADYADIAQKSLDIITPAGIVKNESFDSFPIHLNGSTSIGFAFIDAKHDADNILRSYKSLVGWLAPKSMIVIDDIWYSDSSRGAWQEIVRTGPFGFAALVNKRFGVLAP</sequence>
<feature type="region of interest" description="Disordered" evidence="1">
    <location>
        <begin position="30"/>
        <end position="77"/>
    </location>
</feature>
<proteinExistence type="predicted"/>
<comment type="caution">
    <text evidence="2">The sequence shown here is derived from an EMBL/GenBank/DDBJ whole genome shotgun (WGS) entry which is preliminary data.</text>
</comment>
<keyword evidence="3" id="KW-1185">Reference proteome</keyword>
<dbReference type="RefSeq" id="WP_220748742.1">
    <property type="nucleotide sequence ID" value="NZ_BPFH01000003.1"/>
</dbReference>
<evidence type="ECO:0000313" key="3">
    <source>
        <dbReference type="Proteomes" id="UP000786693"/>
    </source>
</evidence>
<dbReference type="Gene3D" id="3.40.50.150">
    <property type="entry name" value="Vaccinia Virus protein VP39"/>
    <property type="match status" value="1"/>
</dbReference>
<feature type="compositionally biased region" description="Low complexity" evidence="1">
    <location>
        <begin position="30"/>
        <end position="76"/>
    </location>
</feature>
<organism evidence="2 3">
    <name type="scientific">Jannaschia pagri</name>
    <dbReference type="NCBI Taxonomy" id="2829797"/>
    <lineage>
        <taxon>Bacteria</taxon>
        <taxon>Pseudomonadati</taxon>
        <taxon>Pseudomonadota</taxon>
        <taxon>Alphaproteobacteria</taxon>
        <taxon>Rhodobacterales</taxon>
        <taxon>Roseobacteraceae</taxon>
        <taxon>Jannaschia</taxon>
    </lineage>
</organism>